<comment type="caution">
    <text evidence="1">The sequence shown here is derived from an EMBL/GenBank/DDBJ whole genome shotgun (WGS) entry which is preliminary data.</text>
</comment>
<reference evidence="1" key="1">
    <citation type="journal article" date="2015" name="Genome Biol. Evol.">
        <title>Organellar Genomes of White Spruce (Picea glauca): Assembly and Annotation.</title>
        <authorList>
            <person name="Jackman S.D."/>
            <person name="Warren R.L."/>
            <person name="Gibb E.A."/>
            <person name="Vandervalk B.P."/>
            <person name="Mohamadi H."/>
            <person name="Chu J."/>
            <person name="Raymond A."/>
            <person name="Pleasance S."/>
            <person name="Coope R."/>
            <person name="Wildung M.R."/>
            <person name="Ritland C.E."/>
            <person name="Bousquet J."/>
            <person name="Jones S.J."/>
            <person name="Bohlmann J."/>
            <person name="Birol I."/>
        </authorList>
    </citation>
    <scope>NUCLEOTIDE SEQUENCE [LARGE SCALE GENOMIC DNA]</scope>
    <source>
        <tissue evidence="1">Flushing bud</tissue>
    </source>
</reference>
<dbReference type="EMBL" id="LKAM01000001">
    <property type="protein sequence ID" value="KUM50867.1"/>
    <property type="molecule type" value="Genomic_DNA"/>
</dbReference>
<evidence type="ECO:0000313" key="1">
    <source>
        <dbReference type="EMBL" id="KUM50867.1"/>
    </source>
</evidence>
<gene>
    <name evidence="1" type="ORF">ABT39_MTgene713</name>
</gene>
<geneLocation type="mitochondrion" evidence="1"/>
<accession>A0A101M4R7</accession>
<name>A0A101M4R7_PICGL</name>
<protein>
    <submittedName>
        <fullName evidence="1">Uncharacterized protein</fullName>
    </submittedName>
</protein>
<organism evidence="1">
    <name type="scientific">Picea glauca</name>
    <name type="common">White spruce</name>
    <name type="synonym">Pinus glauca</name>
    <dbReference type="NCBI Taxonomy" id="3330"/>
    <lineage>
        <taxon>Eukaryota</taxon>
        <taxon>Viridiplantae</taxon>
        <taxon>Streptophyta</taxon>
        <taxon>Embryophyta</taxon>
        <taxon>Tracheophyta</taxon>
        <taxon>Spermatophyta</taxon>
        <taxon>Pinopsida</taxon>
        <taxon>Pinidae</taxon>
        <taxon>Conifers I</taxon>
        <taxon>Pinales</taxon>
        <taxon>Pinaceae</taxon>
        <taxon>Picea</taxon>
    </lineage>
</organism>
<keyword evidence="1" id="KW-0496">Mitochondrion</keyword>
<dbReference type="AlphaFoldDB" id="A0A101M4R7"/>
<sequence>MHKVLNEQSTLGEVVARLALPFTLEHLQDMTGLSMDGDEVQTAFQ</sequence>
<proteinExistence type="predicted"/>